<dbReference type="Gene3D" id="1.25.40.340">
    <property type="match status" value="1"/>
</dbReference>
<dbReference type="Pfam" id="PF21645">
    <property type="entry name" value="FakA-like_M"/>
    <property type="match status" value="1"/>
</dbReference>
<evidence type="ECO:0000313" key="4">
    <source>
        <dbReference type="Proteomes" id="UP000512167"/>
    </source>
</evidence>
<dbReference type="InterPro" id="IPR048394">
    <property type="entry name" value="FakA-like_M"/>
</dbReference>
<dbReference type="NCBIfam" id="TIGR00762">
    <property type="entry name" value="DegV"/>
    <property type="match status" value="1"/>
</dbReference>
<dbReference type="Pfam" id="PF02734">
    <property type="entry name" value="Dak2"/>
    <property type="match status" value="1"/>
</dbReference>
<dbReference type="KEGG" id="tbk:HF295_07425"/>
<dbReference type="GO" id="GO:0004371">
    <property type="term" value="F:glycerone kinase activity"/>
    <property type="evidence" value="ECO:0007669"/>
    <property type="project" value="InterPro"/>
</dbReference>
<dbReference type="SUPFAM" id="SSF101473">
    <property type="entry name" value="DhaL-like"/>
    <property type="match status" value="1"/>
</dbReference>
<evidence type="ECO:0000259" key="2">
    <source>
        <dbReference type="PROSITE" id="PS51480"/>
    </source>
</evidence>
<keyword evidence="4" id="KW-1185">Reference proteome</keyword>
<dbReference type="RefSeq" id="WP_312031533.1">
    <property type="nucleotide sequence ID" value="NZ_CP051151.1"/>
</dbReference>
<name>A0A7L6N336_9MOLU</name>
<dbReference type="PANTHER" id="PTHR33434:SF4">
    <property type="entry name" value="PHOSPHATASE PROTEIN"/>
    <property type="match status" value="1"/>
</dbReference>
<dbReference type="SMART" id="SM01121">
    <property type="entry name" value="Dak1_2"/>
    <property type="match status" value="1"/>
</dbReference>
<dbReference type="AlphaFoldDB" id="A0A7L6N336"/>
<dbReference type="InterPro" id="IPR004007">
    <property type="entry name" value="DhaL_dom"/>
</dbReference>
<sequence>MEYLNGQDLYQMFNYGTNFVVKKRRLLNDINVFPVPDGDTGNNLVHTMQTISRESKVSDSFQETLDSISDSALIGARGNSGIIFAQFVNGLRKASLNKDQVSIDEFTQMALDSVEHVYAALSNPVEGTMLSVIKDWAEGLNHILHKVKNIKDYFKQAYKTAEVSLEKTKEQLAVLKKNNVVDSGALGFVLFLSGVNSYFNNEAIEQVDFEEIEIEYEHDFNEEISYRYCTEGLVEYLPGLNEDLVKEALKIYGDSLVVVMGSHMFRVHIHTDQPHLVFKELRRFGKIISQKVDDMIQDIAFKKSKKDTVIVTDSIADIDPMYLKDHDVAQIPLNITVDDVLYYDKLTINNEILFDMIDAGLEYPTTSTPSIKYINDLFSKLLLHYKNIIVILVAGQLSATYSAIKTEADKLIEKGKNIRVINSLNNSVSQGLLVKKAVEMLEAGQSFDQIVEQIETMKHKTKVLVCLETFKYATMSGRLPKAVGKIGMFFKIRPIMTLDEKGKGAAFGFALSQKGITKKIVDYVKKDMETNEIESYALIHCLNPELLAEYRTLFTDLIGKAPEYESVVSSATMIHSGKGSVAIGYIKK</sequence>
<dbReference type="GO" id="GO:0006071">
    <property type="term" value="P:glycerol metabolic process"/>
    <property type="evidence" value="ECO:0007669"/>
    <property type="project" value="InterPro"/>
</dbReference>
<dbReference type="PROSITE" id="PS51480">
    <property type="entry name" value="DHAL"/>
    <property type="match status" value="1"/>
</dbReference>
<dbReference type="Gene3D" id="3.30.1180.10">
    <property type="match status" value="1"/>
</dbReference>
<dbReference type="EMBL" id="CP051151">
    <property type="protein sequence ID" value="QLY40686.1"/>
    <property type="molecule type" value="Genomic_DNA"/>
</dbReference>
<dbReference type="GO" id="GO:0008289">
    <property type="term" value="F:lipid binding"/>
    <property type="evidence" value="ECO:0007669"/>
    <property type="project" value="UniProtKB-KW"/>
</dbReference>
<feature type="domain" description="DhaL" evidence="2">
    <location>
        <begin position="7"/>
        <end position="197"/>
    </location>
</feature>
<dbReference type="InterPro" id="IPR036117">
    <property type="entry name" value="DhaL_dom_sf"/>
</dbReference>
<dbReference type="InterPro" id="IPR050270">
    <property type="entry name" value="DegV_domain_contain"/>
</dbReference>
<proteinExistence type="predicted"/>
<keyword evidence="1" id="KW-0446">Lipid-binding</keyword>
<evidence type="ECO:0000256" key="1">
    <source>
        <dbReference type="ARBA" id="ARBA00023121"/>
    </source>
</evidence>
<evidence type="ECO:0000313" key="3">
    <source>
        <dbReference type="EMBL" id="QLY40686.1"/>
    </source>
</evidence>
<dbReference type="SUPFAM" id="SSF82549">
    <property type="entry name" value="DAK1/DegV-like"/>
    <property type="match status" value="1"/>
</dbReference>
<accession>A0A7L6N336</accession>
<dbReference type="PANTHER" id="PTHR33434">
    <property type="entry name" value="DEGV DOMAIN-CONTAINING PROTEIN DR_1986-RELATED"/>
    <property type="match status" value="1"/>
</dbReference>
<dbReference type="Gene3D" id="3.40.50.10170">
    <property type="match status" value="1"/>
</dbReference>
<dbReference type="InterPro" id="IPR043168">
    <property type="entry name" value="DegV_C"/>
</dbReference>
<dbReference type="PROSITE" id="PS51482">
    <property type="entry name" value="DEGV"/>
    <property type="match status" value="1"/>
</dbReference>
<protein>
    <submittedName>
        <fullName evidence="3">DegV family EDD domain-containing protein</fullName>
    </submittedName>
</protein>
<organism evidence="3 4">
    <name type="scientific">Hujiaoplasma nucleasis</name>
    <dbReference type="NCBI Taxonomy" id="2725268"/>
    <lineage>
        <taxon>Bacteria</taxon>
        <taxon>Bacillati</taxon>
        <taxon>Mycoplasmatota</taxon>
        <taxon>Mollicutes</taxon>
        <taxon>Candidatus Izemoplasmatales</taxon>
        <taxon>Hujiaoplasmataceae</taxon>
        <taxon>Hujiaoplasma</taxon>
    </lineage>
</organism>
<dbReference type="SMART" id="SM01120">
    <property type="entry name" value="Dak2"/>
    <property type="match status" value="1"/>
</dbReference>
<dbReference type="Proteomes" id="UP000512167">
    <property type="component" value="Chromosome"/>
</dbReference>
<gene>
    <name evidence="3" type="ORF">HF295_07425</name>
</gene>
<dbReference type="InterPro" id="IPR003797">
    <property type="entry name" value="DegV"/>
</dbReference>
<dbReference type="Pfam" id="PF02645">
    <property type="entry name" value="DegV"/>
    <property type="match status" value="1"/>
</dbReference>
<dbReference type="InterPro" id="IPR033470">
    <property type="entry name" value="FakA-like_C"/>
</dbReference>
<reference evidence="3 4" key="1">
    <citation type="submission" date="2020-04" db="EMBL/GenBank/DDBJ databases">
        <authorList>
            <person name="Zheng R.K."/>
            <person name="Sun C.M."/>
        </authorList>
    </citation>
    <scope>NUCLEOTIDE SEQUENCE [LARGE SCALE GENOMIC DNA]</scope>
    <source>
        <strain evidence="4">zrk29</strain>
    </source>
</reference>